<dbReference type="OrthoDB" id="6353017at2759"/>
<evidence type="ECO:0000256" key="7">
    <source>
        <dbReference type="ARBA" id="ARBA00023306"/>
    </source>
</evidence>
<dbReference type="AlphaFoldDB" id="D2V4P4"/>
<dbReference type="EMBL" id="GG738852">
    <property type="protein sequence ID" value="EFC47967.1"/>
    <property type="molecule type" value="Genomic_DNA"/>
</dbReference>
<reference evidence="12 13" key="1">
    <citation type="journal article" date="2010" name="Cell">
        <title>The genome of Naegleria gruberi illuminates early eukaryotic versatility.</title>
        <authorList>
            <person name="Fritz-Laylin L.K."/>
            <person name="Prochnik S.E."/>
            <person name="Ginger M.L."/>
            <person name="Dacks J.B."/>
            <person name="Carpenter M.L."/>
            <person name="Field M.C."/>
            <person name="Kuo A."/>
            <person name="Paredez A."/>
            <person name="Chapman J."/>
            <person name="Pham J."/>
            <person name="Shu S."/>
            <person name="Neupane R."/>
            <person name="Cipriano M."/>
            <person name="Mancuso J."/>
            <person name="Tu H."/>
            <person name="Salamov A."/>
            <person name="Lindquist E."/>
            <person name="Shapiro H."/>
            <person name="Lucas S."/>
            <person name="Grigoriev I.V."/>
            <person name="Cande W.Z."/>
            <person name="Fulton C."/>
            <person name="Rokhsar D.S."/>
            <person name="Dawson S.C."/>
        </authorList>
    </citation>
    <scope>NUCLEOTIDE SEQUENCE [LARGE SCALE GENOMIC DNA]</scope>
    <source>
        <strain evidence="12 13">NEG-M</strain>
    </source>
</reference>
<dbReference type="InterPro" id="IPR013255">
    <property type="entry name" value="Spc25_C"/>
</dbReference>
<evidence type="ECO:0000256" key="2">
    <source>
        <dbReference type="ARBA" id="ARBA00006379"/>
    </source>
</evidence>
<dbReference type="KEGG" id="ngr:NAEGRDRAFT_63861"/>
<gene>
    <name evidence="12" type="ORF">NAEGRDRAFT_63861</name>
</gene>
<sequence length="236" mass="27737">MFQEVIEIHDRVAQKTNQFEQNFKGFINSQINDNNKKRHDFEQNCQNFQSEFQSLTTRVERGINERQHVEEIRKRYCEDEGELDQRITDMKVRADEQPKIIEESKQKLLQLKSEHEEKSNMLNRVESDFVDHATKKFIEKEKYRTLLGMTFEARQDGDIAYLLISFSIQNMQALGLTSCQIALRIDGGLYSVAGCQPAIQYDDLIASLNDNKNFGSFIILVRNRFKNLINQHKPRK</sequence>
<evidence type="ECO:0000256" key="3">
    <source>
        <dbReference type="ARBA" id="ARBA00022454"/>
    </source>
</evidence>
<keyword evidence="3 9" id="KW-0158">Chromosome</keyword>
<dbReference type="RefSeq" id="XP_002680711.1">
    <property type="nucleotide sequence ID" value="XM_002680665.1"/>
</dbReference>
<evidence type="ECO:0000256" key="1">
    <source>
        <dbReference type="ARBA" id="ARBA00004584"/>
    </source>
</evidence>
<dbReference type="FunCoup" id="D2V4P4">
    <property type="interactions" value="107"/>
</dbReference>
<dbReference type="GO" id="GO:0005634">
    <property type="term" value="C:nucleus"/>
    <property type="evidence" value="ECO:0007669"/>
    <property type="project" value="UniProtKB-SubCell"/>
</dbReference>
<dbReference type="GO" id="GO:0031262">
    <property type="term" value="C:Ndc80 complex"/>
    <property type="evidence" value="ECO:0007669"/>
    <property type="project" value="InterPro"/>
</dbReference>
<accession>D2V4P4</accession>
<dbReference type="InterPro" id="IPR004172">
    <property type="entry name" value="L27_dom"/>
</dbReference>
<feature type="domain" description="L27" evidence="11">
    <location>
        <begin position="1"/>
        <end position="20"/>
    </location>
</feature>
<comment type="subunit">
    <text evidence="9">Component of the NDC80 complex.</text>
</comment>
<dbReference type="Gene3D" id="3.30.457.50">
    <property type="entry name" value="Chromosome segregation protein Spc25"/>
    <property type="match status" value="1"/>
</dbReference>
<evidence type="ECO:0000259" key="11">
    <source>
        <dbReference type="PROSITE" id="PS51022"/>
    </source>
</evidence>
<dbReference type="Pfam" id="PF08234">
    <property type="entry name" value="Spindle_Spc25"/>
    <property type="match status" value="1"/>
</dbReference>
<keyword evidence="9" id="KW-0539">Nucleus</keyword>
<dbReference type="PROSITE" id="PS51022">
    <property type="entry name" value="L27"/>
    <property type="match status" value="1"/>
</dbReference>
<keyword evidence="9" id="KW-0995">Kinetochore</keyword>
<keyword evidence="8 9" id="KW-0137">Centromere</keyword>
<dbReference type="Proteomes" id="UP000006671">
    <property type="component" value="Unassembled WGS sequence"/>
</dbReference>
<dbReference type="InParanoid" id="D2V4P4"/>
<proteinExistence type="inferred from homology"/>
<keyword evidence="7 9" id="KW-0131">Cell cycle</keyword>
<evidence type="ECO:0000256" key="8">
    <source>
        <dbReference type="ARBA" id="ARBA00023328"/>
    </source>
</evidence>
<evidence type="ECO:0000256" key="6">
    <source>
        <dbReference type="ARBA" id="ARBA00023054"/>
    </source>
</evidence>
<dbReference type="GeneID" id="8849594"/>
<dbReference type="GO" id="GO:0051301">
    <property type="term" value="P:cell division"/>
    <property type="evidence" value="ECO:0007669"/>
    <property type="project" value="UniProtKB-UniRule"/>
</dbReference>
<keyword evidence="4 9" id="KW-0132">Cell division</keyword>
<protein>
    <recommendedName>
        <fullName evidence="9">Kinetochore protein SPC25</fullName>
    </recommendedName>
</protein>
<dbReference type="GO" id="GO:0007059">
    <property type="term" value="P:chromosome segregation"/>
    <property type="evidence" value="ECO:0007669"/>
    <property type="project" value="InterPro"/>
</dbReference>
<name>D2V4P4_NAEGR</name>
<feature type="coiled-coil region" evidence="10">
    <location>
        <begin position="101"/>
        <end position="128"/>
    </location>
</feature>
<comment type="similarity">
    <text evidence="2 9">Belongs to the SPC25 family.</text>
</comment>
<comment type="subcellular location">
    <subcellularLocation>
        <location evidence="1">Chromosome</location>
        <location evidence="1">Centromere</location>
    </subcellularLocation>
    <subcellularLocation>
        <location evidence="9">Nucleus</location>
    </subcellularLocation>
    <subcellularLocation>
        <location evidence="9">Chromosome</location>
        <location evidence="9">Centromere</location>
        <location evidence="9">Kinetochore</location>
    </subcellularLocation>
</comment>
<evidence type="ECO:0000256" key="4">
    <source>
        <dbReference type="ARBA" id="ARBA00022618"/>
    </source>
</evidence>
<evidence type="ECO:0000313" key="13">
    <source>
        <dbReference type="Proteomes" id="UP000006671"/>
    </source>
</evidence>
<evidence type="ECO:0000256" key="5">
    <source>
        <dbReference type="ARBA" id="ARBA00022776"/>
    </source>
</evidence>
<organism evidence="13">
    <name type="scientific">Naegleria gruberi</name>
    <name type="common">Amoeba</name>
    <dbReference type="NCBI Taxonomy" id="5762"/>
    <lineage>
        <taxon>Eukaryota</taxon>
        <taxon>Discoba</taxon>
        <taxon>Heterolobosea</taxon>
        <taxon>Tetramitia</taxon>
        <taxon>Eutetramitia</taxon>
        <taxon>Vahlkampfiidae</taxon>
        <taxon>Naegleria</taxon>
    </lineage>
</organism>
<comment type="function">
    <text evidence="9">Acts as a component of the essential kinetochore-associated NDC80 complex, which is required for chromosome segregation and spindle checkpoint activity.</text>
</comment>
<keyword evidence="13" id="KW-1185">Reference proteome</keyword>
<dbReference type="CDD" id="cd23784">
    <property type="entry name" value="RWD_Spc25"/>
    <property type="match status" value="1"/>
</dbReference>
<evidence type="ECO:0000256" key="9">
    <source>
        <dbReference type="RuleBase" id="RU367150"/>
    </source>
</evidence>
<dbReference type="VEuPathDB" id="AmoebaDB:NAEGRDRAFT_63861"/>
<evidence type="ECO:0000256" key="10">
    <source>
        <dbReference type="SAM" id="Coils"/>
    </source>
</evidence>
<keyword evidence="5 9" id="KW-0498">Mitosis</keyword>
<dbReference type="OMA" id="FERCERN"/>
<evidence type="ECO:0000313" key="12">
    <source>
        <dbReference type="EMBL" id="EFC47967.1"/>
    </source>
</evidence>
<keyword evidence="6 10" id="KW-0175">Coiled coil</keyword>